<dbReference type="AlphaFoldDB" id="V7IBG7"/>
<proteinExistence type="predicted"/>
<organism evidence="2 3">
    <name type="scientific">Youngiibacter fragilis 232.1</name>
    <dbReference type="NCBI Taxonomy" id="994573"/>
    <lineage>
        <taxon>Bacteria</taxon>
        <taxon>Bacillati</taxon>
        <taxon>Bacillota</taxon>
        <taxon>Clostridia</taxon>
        <taxon>Eubacteriales</taxon>
        <taxon>Clostridiaceae</taxon>
        <taxon>Youngiibacter</taxon>
    </lineage>
</organism>
<keyword evidence="1" id="KW-0812">Transmembrane</keyword>
<dbReference type="EMBL" id="AXUN02000035">
    <property type="protein sequence ID" value="ETA82212.1"/>
    <property type="molecule type" value="Genomic_DNA"/>
</dbReference>
<sequence>MDNRKVRLQRAAIFAFFIAINIFLVGFFGVPRIQALSMKAKASEANKMLALQLEADTLAAKVLERKIEGYEKTVSGLNEVVPENLDTAQLVYDFYMFSGVKGIEPVRIAFDKVHEYIKDSESGAPDSSPSRVRITFIAEGIAGNVISFVEDAKNMTEQNLIVDSIRLVDAAEGRVEAEIGFITYVRNPLPPETKYANYEFHIDNVGHGDLESMFGD</sequence>
<comment type="caution">
    <text evidence="2">The sequence shown here is derived from an EMBL/GenBank/DDBJ whole genome shotgun (WGS) entry which is preliminary data.</text>
</comment>
<dbReference type="RefSeq" id="WP_023385737.1">
    <property type="nucleotide sequence ID" value="NZ_AXUN02000035.1"/>
</dbReference>
<reference evidence="2 3" key="1">
    <citation type="journal article" date="2014" name="Genome Announc.">
        <title>Genome Sequence of Youngiibacter fragilis, the Type Strain of the Genus Youngiibacter.</title>
        <authorList>
            <person name="Wawrik C.B."/>
            <person name="Callaghan A.V."/>
            <person name="Stamps B.W."/>
            <person name="Wawrik B."/>
        </authorList>
    </citation>
    <scope>NUCLEOTIDE SEQUENCE [LARGE SCALE GENOMIC DNA]</scope>
    <source>
        <strain evidence="2 3">232.1</strain>
    </source>
</reference>
<evidence type="ECO:0000256" key="1">
    <source>
        <dbReference type="SAM" id="Phobius"/>
    </source>
</evidence>
<name>V7IBG7_9CLOT</name>
<protein>
    <submittedName>
        <fullName evidence="2">Uncharacterized protein</fullName>
    </submittedName>
</protein>
<dbReference type="Proteomes" id="UP000017747">
    <property type="component" value="Unassembled WGS sequence"/>
</dbReference>
<feature type="transmembrane region" description="Helical" evidence="1">
    <location>
        <begin position="12"/>
        <end position="30"/>
    </location>
</feature>
<evidence type="ECO:0000313" key="3">
    <source>
        <dbReference type="Proteomes" id="UP000017747"/>
    </source>
</evidence>
<keyword evidence="3" id="KW-1185">Reference proteome</keyword>
<accession>V7IBG7</accession>
<keyword evidence="1" id="KW-1133">Transmembrane helix</keyword>
<dbReference type="STRING" id="994573.T472_0202415"/>
<gene>
    <name evidence="2" type="ORF">T472_0202415</name>
</gene>
<evidence type="ECO:0000313" key="2">
    <source>
        <dbReference type="EMBL" id="ETA82212.1"/>
    </source>
</evidence>
<keyword evidence="1" id="KW-0472">Membrane</keyword>